<evidence type="ECO:0000256" key="2">
    <source>
        <dbReference type="ARBA" id="ARBA00022692"/>
    </source>
</evidence>
<feature type="transmembrane region" description="Helical" evidence="6">
    <location>
        <begin position="312"/>
        <end position="332"/>
    </location>
</feature>
<comment type="subcellular location">
    <subcellularLocation>
        <location evidence="1">Cell membrane</location>
        <topology evidence="1">Multi-pass membrane protein</topology>
    </subcellularLocation>
</comment>
<evidence type="ECO:0000256" key="6">
    <source>
        <dbReference type="SAM" id="Phobius"/>
    </source>
</evidence>
<dbReference type="Gene3D" id="1.20.1250.20">
    <property type="entry name" value="MFS general substrate transporter like domains"/>
    <property type="match status" value="1"/>
</dbReference>
<feature type="transmembrane region" description="Helical" evidence="6">
    <location>
        <begin position="25"/>
        <end position="48"/>
    </location>
</feature>
<keyword evidence="2 6" id="KW-0812">Transmembrane</keyword>
<dbReference type="Proteomes" id="UP000321805">
    <property type="component" value="Chromosome"/>
</dbReference>
<feature type="transmembrane region" description="Helical" evidence="6">
    <location>
        <begin position="405"/>
        <end position="427"/>
    </location>
</feature>
<dbReference type="InterPro" id="IPR020846">
    <property type="entry name" value="MFS_dom"/>
</dbReference>
<dbReference type="PANTHER" id="PTHR23508:SF10">
    <property type="entry name" value="CARBOXYLIC ACID TRANSPORTER PROTEIN HOMOLOG"/>
    <property type="match status" value="1"/>
</dbReference>
<dbReference type="Pfam" id="PF00083">
    <property type="entry name" value="Sugar_tr"/>
    <property type="match status" value="1"/>
</dbReference>
<dbReference type="SUPFAM" id="SSF103473">
    <property type="entry name" value="MFS general substrate transporter"/>
    <property type="match status" value="1"/>
</dbReference>
<feature type="transmembrane region" description="Helical" evidence="6">
    <location>
        <begin position="371"/>
        <end position="393"/>
    </location>
</feature>
<proteinExistence type="predicted"/>
<keyword evidence="9" id="KW-1185">Reference proteome</keyword>
<dbReference type="InterPro" id="IPR005828">
    <property type="entry name" value="MFS_sugar_transport-like"/>
</dbReference>
<protein>
    <submittedName>
        <fullName evidence="8">MFS transporter</fullName>
    </submittedName>
</protein>
<evidence type="ECO:0000256" key="3">
    <source>
        <dbReference type="ARBA" id="ARBA00022989"/>
    </source>
</evidence>
<feature type="transmembrane region" description="Helical" evidence="6">
    <location>
        <begin position="278"/>
        <end position="300"/>
    </location>
</feature>
<reference evidence="8 9" key="1">
    <citation type="journal article" date="2018" name="J. Microbiol.">
        <title>Baekduia soli gen. nov., sp. nov., a novel bacterium isolated from the soil of Baekdu Mountain and proposal of a novel family name, Baekduiaceae fam. nov.</title>
        <authorList>
            <person name="An D.S."/>
            <person name="Siddiqi M.Z."/>
            <person name="Kim K.H."/>
            <person name="Yu H.S."/>
            <person name="Im W.T."/>
        </authorList>
    </citation>
    <scope>NUCLEOTIDE SEQUENCE [LARGE SCALE GENOMIC DNA]</scope>
    <source>
        <strain evidence="8 9">BR7-21</strain>
    </source>
</reference>
<dbReference type="RefSeq" id="WP_146919505.1">
    <property type="nucleotide sequence ID" value="NZ_CP042430.1"/>
</dbReference>
<organism evidence="8 9">
    <name type="scientific">Baekduia soli</name>
    <dbReference type="NCBI Taxonomy" id="496014"/>
    <lineage>
        <taxon>Bacteria</taxon>
        <taxon>Bacillati</taxon>
        <taxon>Actinomycetota</taxon>
        <taxon>Thermoleophilia</taxon>
        <taxon>Solirubrobacterales</taxon>
        <taxon>Baekduiaceae</taxon>
        <taxon>Baekduia</taxon>
    </lineage>
</organism>
<feature type="region of interest" description="Disordered" evidence="5">
    <location>
        <begin position="471"/>
        <end position="553"/>
    </location>
</feature>
<evidence type="ECO:0000259" key="7">
    <source>
        <dbReference type="PROSITE" id="PS50850"/>
    </source>
</evidence>
<evidence type="ECO:0000256" key="1">
    <source>
        <dbReference type="ARBA" id="ARBA00004651"/>
    </source>
</evidence>
<dbReference type="GO" id="GO:0005886">
    <property type="term" value="C:plasma membrane"/>
    <property type="evidence" value="ECO:0007669"/>
    <property type="project" value="UniProtKB-SubCell"/>
</dbReference>
<feature type="transmembrane region" description="Helical" evidence="6">
    <location>
        <begin position="190"/>
        <end position="207"/>
    </location>
</feature>
<keyword evidence="4 6" id="KW-0472">Membrane</keyword>
<dbReference type="OrthoDB" id="9787026at2"/>
<dbReference type="CDD" id="cd17316">
    <property type="entry name" value="MFS_SV2_like"/>
    <property type="match status" value="1"/>
</dbReference>
<feature type="transmembrane region" description="Helical" evidence="6">
    <location>
        <begin position="68"/>
        <end position="86"/>
    </location>
</feature>
<evidence type="ECO:0000313" key="8">
    <source>
        <dbReference type="EMBL" id="QEC48214.1"/>
    </source>
</evidence>
<dbReference type="EMBL" id="CP042430">
    <property type="protein sequence ID" value="QEC48214.1"/>
    <property type="molecule type" value="Genomic_DNA"/>
</dbReference>
<name>A0A5B8U542_9ACTN</name>
<feature type="domain" description="Major facilitator superfamily (MFS) profile" evidence="7">
    <location>
        <begin position="29"/>
        <end position="465"/>
    </location>
</feature>
<dbReference type="AlphaFoldDB" id="A0A5B8U542"/>
<dbReference type="GO" id="GO:0046943">
    <property type="term" value="F:carboxylic acid transmembrane transporter activity"/>
    <property type="evidence" value="ECO:0007669"/>
    <property type="project" value="TreeGrafter"/>
</dbReference>
<sequence length="631" mass="68300">MSDVQTETIETQVPARLDRLPWARFHWMVIIGLGTVWILDGLEVTMVGSVASRLTEGGSGITINAGQIGTAAAIYVAGACLGALFFGQLTDRFGRKKLFVLTLAIYITATTATAFAWTPWYFFLCRFFTGAGIGGEYAAINSAIDELIPARVRGRVDLIINGSYWLGSAAGSAAALVLLDTGIFARDFGWRLAFGIGAVLGLTIMVVRRHVPESPRWLFIHGREDEAERIVGRIEDGIREETGEDLSEPEETLEVHQRERIPFRELARTAFGTYPRRAWLGLALFVGQAFIYNGVTFNLGTLFSTFFDVSSSAVPVFIVIFAVANFLGPVTLGRLFDTVGRKPMISGCYLGSAVVAVVMAFVFLGGGLNRWTFEVFIVGTFFLASAGASAAYLTVSEIFPMETRALAIAFFYAVGTGIGGITGPLLFGHLIGSGERGQVAIAFLIGAALMAIGGVAEVLLGVKAEGESLEDIATPLSAEEDGDAQEGGTREKSDGDGRAPRRDDEDHDARAAEHRRQREAQRRMRERAARRRARDAQGLQRFRPGPGSGRYGHGMLSRPGADPWQADPALDREVQLIEAALLEHGTVDDAALARMVGARSWGPGRFRAALREALDEGRAQRLSRSSYGPPR</sequence>
<feature type="compositionally biased region" description="Basic and acidic residues" evidence="5">
    <location>
        <begin position="488"/>
        <end position="527"/>
    </location>
</feature>
<dbReference type="PROSITE" id="PS50850">
    <property type="entry name" value="MFS"/>
    <property type="match status" value="1"/>
</dbReference>
<feature type="transmembrane region" description="Helical" evidence="6">
    <location>
        <begin position="98"/>
        <end position="115"/>
    </location>
</feature>
<accession>A0A5B8U542</accession>
<keyword evidence="3 6" id="KW-1133">Transmembrane helix</keyword>
<evidence type="ECO:0000256" key="5">
    <source>
        <dbReference type="SAM" id="MobiDB-lite"/>
    </source>
</evidence>
<dbReference type="InterPro" id="IPR036259">
    <property type="entry name" value="MFS_trans_sf"/>
</dbReference>
<evidence type="ECO:0000256" key="4">
    <source>
        <dbReference type="ARBA" id="ARBA00023136"/>
    </source>
</evidence>
<feature type="transmembrane region" description="Helical" evidence="6">
    <location>
        <begin position="344"/>
        <end position="365"/>
    </location>
</feature>
<dbReference type="PANTHER" id="PTHR23508">
    <property type="entry name" value="CARBOXYLIC ACID TRANSPORTER PROTEIN HOMOLOG"/>
    <property type="match status" value="1"/>
</dbReference>
<dbReference type="KEGG" id="bsol:FSW04_11990"/>
<evidence type="ECO:0000313" key="9">
    <source>
        <dbReference type="Proteomes" id="UP000321805"/>
    </source>
</evidence>
<feature type="transmembrane region" description="Helical" evidence="6">
    <location>
        <begin position="439"/>
        <end position="460"/>
    </location>
</feature>
<gene>
    <name evidence="8" type="ORF">FSW04_11990</name>
</gene>